<proteinExistence type="inferred from homology"/>
<dbReference type="GO" id="GO:0005384">
    <property type="term" value="F:manganese ion transmembrane transporter activity"/>
    <property type="evidence" value="ECO:0007669"/>
    <property type="project" value="TreeGrafter"/>
</dbReference>
<evidence type="ECO:0000256" key="2">
    <source>
        <dbReference type="ARBA" id="ARBA00009190"/>
    </source>
</evidence>
<dbReference type="GO" id="GO:0016020">
    <property type="term" value="C:membrane"/>
    <property type="evidence" value="ECO:0007669"/>
    <property type="project" value="UniProtKB-SubCell"/>
</dbReference>
<organism evidence="7 8">
    <name type="scientific">Thelohanellus kitauei</name>
    <name type="common">Myxosporean</name>
    <dbReference type="NCBI Taxonomy" id="669202"/>
    <lineage>
        <taxon>Eukaryota</taxon>
        <taxon>Metazoa</taxon>
        <taxon>Cnidaria</taxon>
        <taxon>Myxozoa</taxon>
        <taxon>Myxosporea</taxon>
        <taxon>Bivalvulida</taxon>
        <taxon>Platysporina</taxon>
        <taxon>Myxobolidae</taxon>
        <taxon>Thelohanellus</taxon>
    </lineage>
</organism>
<comment type="caution">
    <text evidence="7">The sequence shown here is derived from an EMBL/GenBank/DDBJ whole genome shotgun (WGS) entry which is preliminary data.</text>
</comment>
<dbReference type="AlphaFoldDB" id="A0A0C2MZU8"/>
<keyword evidence="5 6" id="KW-0472">Membrane</keyword>
<accession>A0A0C2MZU8</accession>
<evidence type="ECO:0000256" key="4">
    <source>
        <dbReference type="ARBA" id="ARBA00022989"/>
    </source>
</evidence>
<keyword evidence="4 6" id="KW-1133">Transmembrane helix</keyword>
<comment type="caution">
    <text evidence="6">Lacks conserved residue(s) required for the propagation of feature annotation.</text>
</comment>
<dbReference type="PANTHER" id="PTHR12608:SF1">
    <property type="entry name" value="TRANSMEMBRANE PROTEIN 165"/>
    <property type="match status" value="1"/>
</dbReference>
<feature type="transmembrane region" description="Helical" evidence="6">
    <location>
        <begin position="20"/>
        <end position="44"/>
    </location>
</feature>
<dbReference type="GO" id="GO:0005794">
    <property type="term" value="C:Golgi apparatus"/>
    <property type="evidence" value="ECO:0007669"/>
    <property type="project" value="TreeGrafter"/>
</dbReference>
<dbReference type="EMBL" id="JWZT01003297">
    <property type="protein sequence ID" value="KII67127.1"/>
    <property type="molecule type" value="Genomic_DNA"/>
</dbReference>
<dbReference type="PANTHER" id="PTHR12608">
    <property type="entry name" value="TRANSMEMBRANE PROTEIN HTP-1 RELATED"/>
    <property type="match status" value="1"/>
</dbReference>
<dbReference type="InterPro" id="IPR001727">
    <property type="entry name" value="GDT1-like"/>
</dbReference>
<name>A0A0C2MZU8_THEKT</name>
<keyword evidence="3 6" id="KW-0812">Transmembrane</keyword>
<evidence type="ECO:0000313" key="8">
    <source>
        <dbReference type="Proteomes" id="UP000031668"/>
    </source>
</evidence>
<feature type="transmembrane region" description="Helical" evidence="6">
    <location>
        <begin position="80"/>
        <end position="96"/>
    </location>
</feature>
<gene>
    <name evidence="7" type="ORF">RF11_08006</name>
</gene>
<sequence>MPPVKFALDGSPIDWERWSGLISSFSIVFFSEVFDKTFFIAAIMSMRHSRLGVFLGSILALFLMTTLSACLGSLSVVLLPPRICAVISCIIMYAFGGKMIYESYVMDPNNEMEDARMEINKRKFVSVILIDIISKNRSSFKLFYPGVAEMHTWYIWADFDALVSNNDHDIHRRVGGSFTTQYDCTSCTSSIYFVTRILYL</sequence>
<dbReference type="Proteomes" id="UP000031668">
    <property type="component" value="Unassembled WGS sequence"/>
</dbReference>
<dbReference type="GO" id="GO:0032472">
    <property type="term" value="P:Golgi calcium ion transport"/>
    <property type="evidence" value="ECO:0007669"/>
    <property type="project" value="TreeGrafter"/>
</dbReference>
<evidence type="ECO:0000256" key="6">
    <source>
        <dbReference type="RuleBase" id="RU365102"/>
    </source>
</evidence>
<comment type="subcellular location">
    <subcellularLocation>
        <location evidence="1 6">Membrane</location>
        <topology evidence="1 6">Multi-pass membrane protein</topology>
    </subcellularLocation>
</comment>
<dbReference type="Pfam" id="PF01169">
    <property type="entry name" value="GDT1"/>
    <property type="match status" value="1"/>
</dbReference>
<protein>
    <recommendedName>
        <fullName evidence="6">GDT1 family protein</fullName>
    </recommendedName>
</protein>
<evidence type="ECO:0000256" key="1">
    <source>
        <dbReference type="ARBA" id="ARBA00004141"/>
    </source>
</evidence>
<dbReference type="GO" id="GO:0015085">
    <property type="term" value="F:calcium ion transmembrane transporter activity"/>
    <property type="evidence" value="ECO:0007669"/>
    <property type="project" value="TreeGrafter"/>
</dbReference>
<reference evidence="7 8" key="1">
    <citation type="journal article" date="2014" name="Genome Biol. Evol.">
        <title>The genome of the myxosporean Thelohanellus kitauei shows adaptations to nutrient acquisition within its fish host.</title>
        <authorList>
            <person name="Yang Y."/>
            <person name="Xiong J."/>
            <person name="Zhou Z."/>
            <person name="Huo F."/>
            <person name="Miao W."/>
            <person name="Ran C."/>
            <person name="Liu Y."/>
            <person name="Zhang J."/>
            <person name="Feng J."/>
            <person name="Wang M."/>
            <person name="Wang M."/>
            <person name="Wang L."/>
            <person name="Yao B."/>
        </authorList>
    </citation>
    <scope>NUCLEOTIDE SEQUENCE [LARGE SCALE GENOMIC DNA]</scope>
    <source>
        <strain evidence="7">Wuqing</strain>
    </source>
</reference>
<keyword evidence="8" id="KW-1185">Reference proteome</keyword>
<evidence type="ECO:0000313" key="7">
    <source>
        <dbReference type="EMBL" id="KII67127.1"/>
    </source>
</evidence>
<feature type="transmembrane region" description="Helical" evidence="6">
    <location>
        <begin position="51"/>
        <end position="74"/>
    </location>
</feature>
<comment type="similarity">
    <text evidence="2 6">Belongs to the GDT1 family.</text>
</comment>
<evidence type="ECO:0000256" key="3">
    <source>
        <dbReference type="ARBA" id="ARBA00022692"/>
    </source>
</evidence>
<dbReference type="OrthoDB" id="442680at2759"/>
<dbReference type="GO" id="GO:0032468">
    <property type="term" value="P:Golgi calcium ion homeostasis"/>
    <property type="evidence" value="ECO:0007669"/>
    <property type="project" value="TreeGrafter"/>
</dbReference>
<evidence type="ECO:0000256" key="5">
    <source>
        <dbReference type="ARBA" id="ARBA00023136"/>
    </source>
</evidence>